<comment type="caution">
    <text evidence="5">The sequence shown here is derived from an EMBL/GenBank/DDBJ whole genome shotgun (WGS) entry which is preliminary data.</text>
</comment>
<dbReference type="InterPro" id="IPR015813">
    <property type="entry name" value="Pyrv/PenolPyrv_kinase-like_dom"/>
</dbReference>
<dbReference type="InterPro" id="IPR040442">
    <property type="entry name" value="Pyrv_kinase-like_dom_sf"/>
</dbReference>
<dbReference type="Pfam" id="PF03328">
    <property type="entry name" value="HpcH_HpaI"/>
    <property type="match status" value="1"/>
</dbReference>
<accession>A0ABR4KND5</accession>
<protein>
    <submittedName>
        <fullName evidence="5">Pyruvate/Phosphoenolpyruvate kinase-like domain-containing protein</fullName>
    </submittedName>
</protein>
<organism evidence="5 6">
    <name type="scientific">Aspergillus pseudoustus</name>
    <dbReference type="NCBI Taxonomy" id="1810923"/>
    <lineage>
        <taxon>Eukaryota</taxon>
        <taxon>Fungi</taxon>
        <taxon>Dikarya</taxon>
        <taxon>Ascomycota</taxon>
        <taxon>Pezizomycotina</taxon>
        <taxon>Eurotiomycetes</taxon>
        <taxon>Eurotiomycetidae</taxon>
        <taxon>Eurotiales</taxon>
        <taxon>Aspergillaceae</taxon>
        <taxon>Aspergillus</taxon>
        <taxon>Aspergillus subgen. Nidulantes</taxon>
    </lineage>
</organism>
<dbReference type="EMBL" id="JBFXLU010000018">
    <property type="protein sequence ID" value="KAL2853791.1"/>
    <property type="molecule type" value="Genomic_DNA"/>
</dbReference>
<dbReference type="Proteomes" id="UP001610446">
    <property type="component" value="Unassembled WGS sequence"/>
</dbReference>
<keyword evidence="2" id="KW-0479">Metal-binding</keyword>
<evidence type="ECO:0000256" key="1">
    <source>
        <dbReference type="ARBA" id="ARBA00005568"/>
    </source>
</evidence>
<sequence length="274" mass="29859">MRSYHQPSTAERDDTIDGAFVSVFFEVFACASSLLPRAPGSLSLPGIGYYQRGLFLNSALTGEGFIEQVQYLSFLALCSAGWKPPSQNWILSGEAARIAQDLGLHRPRNAPTNRCRRIGRLLTDRAHPLLRALEDEARSRCRGSWDHVPMCEKKEQAEAVVPGCRYSPAETRGVGAMCANSAFDIPSWEYIIRANNCFVVIVEIESRTAVEHCEEIAAVAGVDMLFVGPNDWTSSMGYVALGYGSIGEVQEAIAKVLKAAEGVGRYAGHFALGP</sequence>
<evidence type="ECO:0000256" key="2">
    <source>
        <dbReference type="ARBA" id="ARBA00022723"/>
    </source>
</evidence>
<keyword evidence="6" id="KW-1185">Reference proteome</keyword>
<keyword evidence="3" id="KW-0456">Lyase</keyword>
<gene>
    <name evidence="5" type="ORF">BJY01DRAFT_206393</name>
</gene>
<dbReference type="InterPro" id="IPR050251">
    <property type="entry name" value="HpcH-HpaI_aldolase"/>
</dbReference>
<feature type="domain" description="HpcH/HpaI aldolase/citrate lyase" evidence="4">
    <location>
        <begin position="148"/>
        <end position="264"/>
    </location>
</feature>
<proteinExistence type="inferred from homology"/>
<evidence type="ECO:0000313" key="6">
    <source>
        <dbReference type="Proteomes" id="UP001610446"/>
    </source>
</evidence>
<dbReference type="SUPFAM" id="SSF51621">
    <property type="entry name" value="Phosphoenolpyruvate/pyruvate domain"/>
    <property type="match status" value="1"/>
</dbReference>
<comment type="similarity">
    <text evidence="1">Belongs to the HpcH/HpaI aldolase family.</text>
</comment>
<dbReference type="CDD" id="cd12148">
    <property type="entry name" value="fungal_TF_MHR"/>
    <property type="match status" value="1"/>
</dbReference>
<name>A0ABR4KND5_9EURO</name>
<evidence type="ECO:0000313" key="5">
    <source>
        <dbReference type="EMBL" id="KAL2853791.1"/>
    </source>
</evidence>
<evidence type="ECO:0000259" key="4">
    <source>
        <dbReference type="Pfam" id="PF03328"/>
    </source>
</evidence>
<evidence type="ECO:0000256" key="3">
    <source>
        <dbReference type="ARBA" id="ARBA00023239"/>
    </source>
</evidence>
<dbReference type="InterPro" id="IPR005000">
    <property type="entry name" value="Aldolase/citrate-lyase_domain"/>
</dbReference>
<dbReference type="Gene3D" id="3.20.20.60">
    <property type="entry name" value="Phosphoenolpyruvate-binding domains"/>
    <property type="match status" value="1"/>
</dbReference>
<dbReference type="PANTHER" id="PTHR30502">
    <property type="entry name" value="2-KETO-3-DEOXY-L-RHAMNONATE ALDOLASE"/>
    <property type="match status" value="1"/>
</dbReference>
<dbReference type="PANTHER" id="PTHR30502:SF0">
    <property type="entry name" value="PHOSPHOENOLPYRUVATE CARBOXYLASE FAMILY PROTEIN"/>
    <property type="match status" value="1"/>
</dbReference>
<reference evidence="5 6" key="1">
    <citation type="submission" date="2024-07" db="EMBL/GenBank/DDBJ databases">
        <title>Section-level genome sequencing and comparative genomics of Aspergillus sections Usti and Cavernicolus.</title>
        <authorList>
            <consortium name="Lawrence Berkeley National Laboratory"/>
            <person name="Nybo J.L."/>
            <person name="Vesth T.C."/>
            <person name="Theobald S."/>
            <person name="Frisvad J.C."/>
            <person name="Larsen T.O."/>
            <person name="Kjaerboelling I."/>
            <person name="Rothschild-Mancinelli K."/>
            <person name="Lyhne E.K."/>
            <person name="Kogle M.E."/>
            <person name="Barry K."/>
            <person name="Clum A."/>
            <person name="Na H."/>
            <person name="Ledsgaard L."/>
            <person name="Lin J."/>
            <person name="Lipzen A."/>
            <person name="Kuo A."/>
            <person name="Riley R."/>
            <person name="Mondo S."/>
            <person name="Labutti K."/>
            <person name="Haridas S."/>
            <person name="Pangalinan J."/>
            <person name="Salamov A.A."/>
            <person name="Simmons B.A."/>
            <person name="Magnuson J.K."/>
            <person name="Chen J."/>
            <person name="Drula E."/>
            <person name="Henrissat B."/>
            <person name="Wiebenga A."/>
            <person name="Lubbers R.J."/>
            <person name="Gomes A.C."/>
            <person name="Makela M.R."/>
            <person name="Stajich J."/>
            <person name="Grigoriev I.V."/>
            <person name="Mortensen U.H."/>
            <person name="De Vries R.P."/>
            <person name="Baker S.E."/>
            <person name="Andersen M.R."/>
        </authorList>
    </citation>
    <scope>NUCLEOTIDE SEQUENCE [LARGE SCALE GENOMIC DNA]</scope>
    <source>
        <strain evidence="5 6">CBS 123904</strain>
    </source>
</reference>